<dbReference type="PROSITE" id="PS50887">
    <property type="entry name" value="GGDEF"/>
    <property type="match status" value="1"/>
</dbReference>
<dbReference type="PROSITE" id="PS50113">
    <property type="entry name" value="PAC"/>
    <property type="match status" value="2"/>
</dbReference>
<dbReference type="InterPro" id="IPR013767">
    <property type="entry name" value="PAS_fold"/>
</dbReference>
<feature type="domain" description="PAC" evidence="2">
    <location>
        <begin position="109"/>
        <end position="161"/>
    </location>
</feature>
<dbReference type="SUPFAM" id="SSF55785">
    <property type="entry name" value="PYP-like sensor domain (PAS domain)"/>
    <property type="match status" value="2"/>
</dbReference>
<dbReference type="CDD" id="cd00130">
    <property type="entry name" value="PAS"/>
    <property type="match status" value="2"/>
</dbReference>
<dbReference type="Gene3D" id="3.30.450.20">
    <property type="entry name" value="PAS domain"/>
    <property type="match status" value="2"/>
</dbReference>
<dbReference type="Gene3D" id="3.30.70.270">
    <property type="match status" value="1"/>
</dbReference>
<evidence type="ECO:0000313" key="4">
    <source>
        <dbReference type="EMBL" id="AEI45344.1"/>
    </source>
</evidence>
<dbReference type="PATRIC" id="fig|1036673.3.peg.6373"/>
<dbReference type="InterPro" id="IPR000014">
    <property type="entry name" value="PAS"/>
</dbReference>
<proteinExistence type="predicted"/>
<dbReference type="Pfam" id="PF00989">
    <property type="entry name" value="PAS"/>
    <property type="match status" value="1"/>
</dbReference>
<dbReference type="SMART" id="SM00086">
    <property type="entry name" value="PAC"/>
    <property type="match status" value="2"/>
</dbReference>
<reference evidence="4 5" key="2">
    <citation type="journal article" date="2013" name="Genome Announc.">
        <title>Genome Sequence of Growth-Improving Paenibacillus mucilaginosus Strain KNP414.</title>
        <authorList>
            <person name="Lu J.J."/>
            <person name="Wang J.F."/>
            <person name="Hu X.F."/>
        </authorList>
    </citation>
    <scope>NUCLEOTIDE SEQUENCE [LARGE SCALE GENOMIC DNA]</scope>
    <source>
        <strain evidence="4 5">KNP414</strain>
    </source>
</reference>
<dbReference type="EMBL" id="CP002869">
    <property type="protein sequence ID" value="AEI45344.1"/>
    <property type="molecule type" value="Genomic_DNA"/>
</dbReference>
<accession>F8FEM7</accession>
<dbReference type="PROSITE" id="PS50112">
    <property type="entry name" value="PAS"/>
    <property type="match status" value="2"/>
</dbReference>
<evidence type="ECO:0000259" key="1">
    <source>
        <dbReference type="PROSITE" id="PS50112"/>
    </source>
</evidence>
<feature type="domain" description="PAS" evidence="1">
    <location>
        <begin position="162"/>
        <end position="232"/>
    </location>
</feature>
<dbReference type="InterPro" id="IPR000160">
    <property type="entry name" value="GGDEF_dom"/>
</dbReference>
<dbReference type="NCBIfam" id="TIGR00229">
    <property type="entry name" value="sensory_box"/>
    <property type="match status" value="2"/>
</dbReference>
<dbReference type="SMART" id="SM00267">
    <property type="entry name" value="GGDEF"/>
    <property type="match status" value="1"/>
</dbReference>
<dbReference type="InterPro" id="IPR001610">
    <property type="entry name" value="PAC"/>
</dbReference>
<dbReference type="InterPro" id="IPR035965">
    <property type="entry name" value="PAS-like_dom_sf"/>
</dbReference>
<sequence length="460" mass="51845">MMILGMQMESEEERTTLDVERNGKQYNESEAEHNLLQAFIRSIPDAVLICDVSGVLIECNGAFTEMFGWTREEIMGVHATDLIFLPEDADIREEQKKVFHGLQEGRTYRNYRTRRMNKQGGMVELSITYAPVRDEAGRMIALSGIYRDVTDLQRLEAAVTAAETNYRLIAENMKDMIALLDLTGVVRYASPSYLNVLGFRREEFEGTNCFRLVHAEDLSIVRSRFERLLMTGEQQTVEFRYLRADGTYLWVETQASLLEEGDGGRCVLAVSRDIGERRELEEQLASMALEDTLTGTANRRLFKELLDQALRFCRRDGQQLAMIHVNLDGFRTVNEACGRERGDRVLKDTADRLQECVGEAGKVCRAGGDEFLLLLYRVEDAADAARTADECLNCIHEPHAADGGEFRLTGSMGIALYPDDSDDAIELMNQAHLAMFKAKEAGGHRRAFYTETVGPEAAAE</sequence>
<name>F8FEM7_PAEMK</name>
<dbReference type="GO" id="GO:0006355">
    <property type="term" value="P:regulation of DNA-templated transcription"/>
    <property type="evidence" value="ECO:0007669"/>
    <property type="project" value="InterPro"/>
</dbReference>
<dbReference type="PANTHER" id="PTHR44757:SF2">
    <property type="entry name" value="BIOFILM ARCHITECTURE MAINTENANCE PROTEIN MBAA"/>
    <property type="match status" value="1"/>
</dbReference>
<feature type="domain" description="GGDEF" evidence="3">
    <location>
        <begin position="318"/>
        <end position="451"/>
    </location>
</feature>
<feature type="domain" description="PAC" evidence="2">
    <location>
        <begin position="235"/>
        <end position="286"/>
    </location>
</feature>
<evidence type="ECO:0000259" key="3">
    <source>
        <dbReference type="PROSITE" id="PS50887"/>
    </source>
</evidence>
<dbReference type="AlphaFoldDB" id="F8FEM7"/>
<evidence type="ECO:0000313" key="5">
    <source>
        <dbReference type="Proteomes" id="UP000006620"/>
    </source>
</evidence>
<dbReference type="Pfam" id="PF00990">
    <property type="entry name" value="GGDEF"/>
    <property type="match status" value="1"/>
</dbReference>
<dbReference type="Pfam" id="PF08447">
    <property type="entry name" value="PAS_3"/>
    <property type="match status" value="1"/>
</dbReference>
<dbReference type="InterPro" id="IPR029787">
    <property type="entry name" value="Nucleotide_cyclase"/>
</dbReference>
<dbReference type="Proteomes" id="UP000006620">
    <property type="component" value="Chromosome"/>
</dbReference>
<gene>
    <name evidence="4" type="ordered locus">KNP414_06825</name>
</gene>
<dbReference type="InterPro" id="IPR013655">
    <property type="entry name" value="PAS_fold_3"/>
</dbReference>
<dbReference type="CDD" id="cd01949">
    <property type="entry name" value="GGDEF"/>
    <property type="match status" value="1"/>
</dbReference>
<dbReference type="PANTHER" id="PTHR44757">
    <property type="entry name" value="DIGUANYLATE CYCLASE DGCP"/>
    <property type="match status" value="1"/>
</dbReference>
<reference evidence="5" key="1">
    <citation type="submission" date="2011-06" db="EMBL/GenBank/DDBJ databases">
        <title>Complete genome sequence of Paenibacillus mucilaginosus KNP414.</title>
        <authorList>
            <person name="Wang J."/>
            <person name="Hu S."/>
            <person name="Hu X."/>
            <person name="Zhang B."/>
            <person name="Dong D."/>
            <person name="Zhang S."/>
            <person name="Zhao K."/>
            <person name="Wu D."/>
        </authorList>
    </citation>
    <scope>NUCLEOTIDE SEQUENCE [LARGE SCALE GENOMIC DNA]</scope>
    <source>
        <strain evidence="5">KNP414</strain>
    </source>
</reference>
<dbReference type="KEGG" id="pms:KNP414_06825"/>
<feature type="domain" description="PAS" evidence="1">
    <location>
        <begin position="32"/>
        <end position="105"/>
    </location>
</feature>
<dbReference type="SMART" id="SM00091">
    <property type="entry name" value="PAS"/>
    <property type="match status" value="2"/>
</dbReference>
<organism evidence="4 5">
    <name type="scientific">Paenibacillus mucilaginosus (strain KNP414)</name>
    <dbReference type="NCBI Taxonomy" id="1036673"/>
    <lineage>
        <taxon>Bacteria</taxon>
        <taxon>Bacillati</taxon>
        <taxon>Bacillota</taxon>
        <taxon>Bacilli</taxon>
        <taxon>Bacillales</taxon>
        <taxon>Paenibacillaceae</taxon>
        <taxon>Paenibacillus</taxon>
    </lineage>
</organism>
<dbReference type="NCBIfam" id="TIGR00254">
    <property type="entry name" value="GGDEF"/>
    <property type="match status" value="1"/>
</dbReference>
<dbReference type="SUPFAM" id="SSF55073">
    <property type="entry name" value="Nucleotide cyclase"/>
    <property type="match status" value="1"/>
</dbReference>
<dbReference type="HOGENOM" id="CLU_000445_11_4_9"/>
<evidence type="ECO:0000259" key="2">
    <source>
        <dbReference type="PROSITE" id="PS50113"/>
    </source>
</evidence>
<dbReference type="InterPro" id="IPR000700">
    <property type="entry name" value="PAS-assoc_C"/>
</dbReference>
<dbReference type="InterPro" id="IPR043128">
    <property type="entry name" value="Rev_trsase/Diguanyl_cyclase"/>
</dbReference>
<protein>
    <submittedName>
        <fullName evidence="4">Diguanylate cyclase/phosphodiesterase with PAS/PAC sensor(S)</fullName>
    </submittedName>
</protein>
<dbReference type="InterPro" id="IPR052155">
    <property type="entry name" value="Biofilm_reg_signaling"/>
</dbReference>